<dbReference type="SMART" id="SM00382">
    <property type="entry name" value="AAA"/>
    <property type="match status" value="1"/>
</dbReference>
<keyword evidence="7 12" id="KW-0067">ATP-binding</keyword>
<dbReference type="GO" id="GO:0006269">
    <property type="term" value="P:DNA replication, synthesis of primer"/>
    <property type="evidence" value="ECO:0007669"/>
    <property type="project" value="UniProtKB-UniRule"/>
</dbReference>
<protein>
    <recommendedName>
        <fullName evidence="11 12">Replicative DNA helicase</fullName>
        <ecNumber evidence="11 12">5.6.2.3</ecNumber>
    </recommendedName>
</protein>
<dbReference type="InterPro" id="IPR007693">
    <property type="entry name" value="DNA_helicase_DnaB-like_N"/>
</dbReference>
<evidence type="ECO:0000256" key="10">
    <source>
        <dbReference type="ARBA" id="ARBA00048954"/>
    </source>
</evidence>
<dbReference type="Pfam" id="PF03796">
    <property type="entry name" value="DnaB_C"/>
    <property type="match status" value="1"/>
</dbReference>
<dbReference type="Gene3D" id="1.10.860.10">
    <property type="entry name" value="DNAb Helicase, Chain A"/>
    <property type="match status" value="1"/>
</dbReference>
<keyword evidence="9" id="KW-0413">Isomerase</keyword>
<keyword evidence="15" id="KW-1185">Reference proteome</keyword>
<evidence type="ECO:0000256" key="11">
    <source>
        <dbReference type="NCBIfam" id="TIGR00665"/>
    </source>
</evidence>
<dbReference type="NCBIfam" id="TIGR00665">
    <property type="entry name" value="DnaB"/>
    <property type="match status" value="1"/>
</dbReference>
<comment type="catalytic activity">
    <reaction evidence="10 12">
        <text>ATP + H2O = ADP + phosphate + H(+)</text>
        <dbReference type="Rhea" id="RHEA:13065"/>
        <dbReference type="ChEBI" id="CHEBI:15377"/>
        <dbReference type="ChEBI" id="CHEBI:15378"/>
        <dbReference type="ChEBI" id="CHEBI:30616"/>
        <dbReference type="ChEBI" id="CHEBI:43474"/>
        <dbReference type="ChEBI" id="CHEBI:456216"/>
        <dbReference type="EC" id="5.6.2.3"/>
    </reaction>
</comment>
<dbReference type="GO" id="GO:0016887">
    <property type="term" value="F:ATP hydrolysis activity"/>
    <property type="evidence" value="ECO:0007669"/>
    <property type="project" value="RHEA"/>
</dbReference>
<comment type="similarity">
    <text evidence="1 12">Belongs to the helicase family. DnaB subfamily.</text>
</comment>
<evidence type="ECO:0000256" key="6">
    <source>
        <dbReference type="ARBA" id="ARBA00022806"/>
    </source>
</evidence>
<organism evidence="14 15">
    <name type="scientific">Baekduia soli</name>
    <dbReference type="NCBI Taxonomy" id="496014"/>
    <lineage>
        <taxon>Bacteria</taxon>
        <taxon>Bacillati</taxon>
        <taxon>Actinomycetota</taxon>
        <taxon>Thermoleophilia</taxon>
        <taxon>Solirubrobacterales</taxon>
        <taxon>Baekduiaceae</taxon>
        <taxon>Baekduia</taxon>
    </lineage>
</organism>
<dbReference type="KEGG" id="bsol:FSW04_03460"/>
<dbReference type="Proteomes" id="UP000321805">
    <property type="component" value="Chromosome"/>
</dbReference>
<keyword evidence="4 12" id="KW-0547">Nucleotide-binding</keyword>
<dbReference type="EMBL" id="CP042430">
    <property type="protein sequence ID" value="QEC50632.1"/>
    <property type="molecule type" value="Genomic_DNA"/>
</dbReference>
<evidence type="ECO:0000313" key="14">
    <source>
        <dbReference type="EMBL" id="QEC50632.1"/>
    </source>
</evidence>
<evidence type="ECO:0000256" key="7">
    <source>
        <dbReference type="ARBA" id="ARBA00022840"/>
    </source>
</evidence>
<dbReference type="Gene3D" id="3.40.50.300">
    <property type="entry name" value="P-loop containing nucleotide triphosphate hydrolases"/>
    <property type="match status" value="1"/>
</dbReference>
<dbReference type="SUPFAM" id="SSF48024">
    <property type="entry name" value="N-terminal domain of DnaB helicase"/>
    <property type="match status" value="1"/>
</dbReference>
<dbReference type="EC" id="5.6.2.3" evidence="11 12"/>
<dbReference type="PROSITE" id="PS51199">
    <property type="entry name" value="SF4_HELICASE"/>
    <property type="match status" value="1"/>
</dbReference>
<dbReference type="InterPro" id="IPR027417">
    <property type="entry name" value="P-loop_NTPase"/>
</dbReference>
<accession>A0A5B8UD96</accession>
<keyword evidence="2 12" id="KW-0639">Primosome</keyword>
<keyword evidence="8 12" id="KW-0238">DNA-binding</keyword>
<proteinExistence type="inferred from homology"/>
<dbReference type="InterPro" id="IPR007694">
    <property type="entry name" value="DNA_helicase_DnaB-like_C"/>
</dbReference>
<dbReference type="PANTHER" id="PTHR30153">
    <property type="entry name" value="REPLICATIVE DNA HELICASE DNAB"/>
    <property type="match status" value="1"/>
</dbReference>
<keyword evidence="5 12" id="KW-0378">Hydrolase</keyword>
<evidence type="ECO:0000313" key="15">
    <source>
        <dbReference type="Proteomes" id="UP000321805"/>
    </source>
</evidence>
<sequence length="452" mass="50794">MTTQGMAPPHSIEAEQSVLGAVLLSDKVHYAYVIEEGLRPEDFYRERHQVIYRSMLELYNESEPIDVVTVTEHLRARGALDNAGGPAEIDALTAAVPAVGNLRRYGQIVREMSLLRKLLTATYEIQSSVHNHEGLPRDIVEFAEKAMLEVGRDDRQKDFRRVGEVLHEELDRWHELSTEGRSLTGTPSGFHDLDEITGGFQPGNMIIVAARPSMGKSALVTNFAENVALSQDRPRPVALFSLEMSESELAQRFIASQASIKGDDLRKGRLKDQRKWQRVLETAARYDTSPLFVDDSSDIGILEVRAKARRLHQQTMAEYGGLGMIIVDYLQLLRTDARQDNRVQAIGEVSRGLKILARELEVPVIALSQLSRGVESRTDKRPMLSDLRESGQIEQDADLVMFIYRDEYYNENTDRPGEADLIIAKHRNGGLGDVPLTFQGEYPRFLGLQRAA</sequence>
<reference evidence="14 15" key="1">
    <citation type="journal article" date="2018" name="J. Microbiol.">
        <title>Baekduia soli gen. nov., sp. nov., a novel bacterium isolated from the soil of Baekdu Mountain and proposal of a novel family name, Baekduiaceae fam. nov.</title>
        <authorList>
            <person name="An D.S."/>
            <person name="Siddiqi M.Z."/>
            <person name="Kim K.H."/>
            <person name="Yu H.S."/>
            <person name="Im W.T."/>
        </authorList>
    </citation>
    <scope>NUCLEOTIDE SEQUENCE [LARGE SCALE GENOMIC DNA]</scope>
    <source>
        <strain evidence="14 15">BR7-21</strain>
    </source>
</reference>
<name>A0A5B8UD96_9ACTN</name>
<keyword evidence="3 12" id="KW-0235">DNA replication</keyword>
<evidence type="ECO:0000256" key="9">
    <source>
        <dbReference type="ARBA" id="ARBA00023235"/>
    </source>
</evidence>
<dbReference type="Pfam" id="PF00772">
    <property type="entry name" value="DnaB"/>
    <property type="match status" value="1"/>
</dbReference>
<evidence type="ECO:0000256" key="8">
    <source>
        <dbReference type="ARBA" id="ARBA00023125"/>
    </source>
</evidence>
<dbReference type="GO" id="GO:0005829">
    <property type="term" value="C:cytosol"/>
    <property type="evidence" value="ECO:0007669"/>
    <property type="project" value="TreeGrafter"/>
</dbReference>
<dbReference type="FunFam" id="3.40.50.300:FF:000351">
    <property type="entry name" value="Replicative DNA helicase"/>
    <property type="match status" value="1"/>
</dbReference>
<dbReference type="GO" id="GO:0005524">
    <property type="term" value="F:ATP binding"/>
    <property type="evidence" value="ECO:0007669"/>
    <property type="project" value="UniProtKB-UniRule"/>
</dbReference>
<evidence type="ECO:0000256" key="3">
    <source>
        <dbReference type="ARBA" id="ARBA00022705"/>
    </source>
</evidence>
<evidence type="ECO:0000259" key="13">
    <source>
        <dbReference type="PROSITE" id="PS51199"/>
    </source>
</evidence>
<dbReference type="InterPro" id="IPR036185">
    <property type="entry name" value="DNA_heli_DnaB-like_N_sf"/>
</dbReference>
<dbReference type="PANTHER" id="PTHR30153:SF2">
    <property type="entry name" value="REPLICATIVE DNA HELICASE"/>
    <property type="match status" value="1"/>
</dbReference>
<dbReference type="CDD" id="cd00984">
    <property type="entry name" value="DnaB_C"/>
    <property type="match status" value="1"/>
</dbReference>
<dbReference type="GO" id="GO:0003677">
    <property type="term" value="F:DNA binding"/>
    <property type="evidence" value="ECO:0007669"/>
    <property type="project" value="UniProtKB-UniRule"/>
</dbReference>
<dbReference type="OrthoDB" id="9773982at2"/>
<dbReference type="AlphaFoldDB" id="A0A5B8UD96"/>
<dbReference type="InterPro" id="IPR003593">
    <property type="entry name" value="AAA+_ATPase"/>
</dbReference>
<evidence type="ECO:0000256" key="4">
    <source>
        <dbReference type="ARBA" id="ARBA00022741"/>
    </source>
</evidence>
<dbReference type="SUPFAM" id="SSF52540">
    <property type="entry name" value="P-loop containing nucleoside triphosphate hydrolases"/>
    <property type="match status" value="1"/>
</dbReference>
<comment type="function">
    <text evidence="12">The main replicative DNA helicase, it participates in initiation and elongation during chromosome replication. Travels ahead of the DNA replisome, separating dsDNA into templates for DNA synthesis. A processive ATP-dependent 5'-3' DNA helicase it has DNA-dependent ATPase activity.</text>
</comment>
<dbReference type="InterPro" id="IPR007692">
    <property type="entry name" value="DNA_helicase_DnaB"/>
</dbReference>
<gene>
    <name evidence="14" type="primary">dnaB</name>
    <name evidence="14" type="ORF">FSW04_03460</name>
</gene>
<evidence type="ECO:0000256" key="2">
    <source>
        <dbReference type="ARBA" id="ARBA00022515"/>
    </source>
</evidence>
<evidence type="ECO:0000256" key="1">
    <source>
        <dbReference type="ARBA" id="ARBA00008428"/>
    </source>
</evidence>
<evidence type="ECO:0000256" key="12">
    <source>
        <dbReference type="RuleBase" id="RU362085"/>
    </source>
</evidence>
<keyword evidence="6 12" id="KW-0347">Helicase</keyword>
<dbReference type="InterPro" id="IPR016136">
    <property type="entry name" value="DNA_helicase_N/primase_C"/>
</dbReference>
<dbReference type="GO" id="GO:1990077">
    <property type="term" value="C:primosome complex"/>
    <property type="evidence" value="ECO:0007669"/>
    <property type="project" value="UniProtKB-UniRule"/>
</dbReference>
<dbReference type="GO" id="GO:0043139">
    <property type="term" value="F:5'-3' DNA helicase activity"/>
    <property type="evidence" value="ECO:0007669"/>
    <property type="project" value="UniProtKB-EC"/>
</dbReference>
<feature type="domain" description="SF4 helicase" evidence="13">
    <location>
        <begin position="179"/>
        <end position="452"/>
    </location>
</feature>
<evidence type="ECO:0000256" key="5">
    <source>
        <dbReference type="ARBA" id="ARBA00022801"/>
    </source>
</evidence>